<dbReference type="InterPro" id="IPR013546">
    <property type="entry name" value="PII_UdlTrfase/GS_AdlTrfase"/>
</dbReference>
<evidence type="ECO:0000256" key="2">
    <source>
        <dbReference type="ARBA" id="ARBA00022741"/>
    </source>
</evidence>
<comment type="caution">
    <text evidence="6">The sequence shown here is derived from an EMBL/GenBank/DDBJ whole genome shotgun (WGS) entry which is preliminary data.</text>
</comment>
<keyword evidence="6" id="KW-0548">Nucleotidyltransferase</keyword>
<dbReference type="GO" id="GO:0047388">
    <property type="term" value="F:[glutamine synthetase]-adenylyl-L-tyrosine phosphorylase activity"/>
    <property type="evidence" value="ECO:0007669"/>
    <property type="project" value="UniProtKB-EC"/>
</dbReference>
<feature type="domain" description="Glutamate-ammonia ligase adenylyltransferase repeated" evidence="4">
    <location>
        <begin position="20"/>
        <end position="236"/>
    </location>
</feature>
<dbReference type="PANTHER" id="PTHR30621">
    <property type="entry name" value="GLUTAMINE SYNTHETASE ADENYLYLTRANSFERASE"/>
    <property type="match status" value="1"/>
</dbReference>
<dbReference type="Pfam" id="PF03710">
    <property type="entry name" value="GlnE"/>
    <property type="match status" value="2"/>
</dbReference>
<name>A0ABS6V5F6_9SPHN</name>
<sequence>MNRIGANRPEALERAKAHSPFLRRLCEQRESLVATFLEEGSEAAISEALDVRDEDVVRALRRQRGGLALTVALGDLAGELSLEEVTRHLSDFADRAIDQALAAALSERCEGAALQGISVISLGKLGSRELNYSSDVDLILIYDPDRLPVREGRDVAEEAVRIGQRFVKILQERTPDGYVVRVDLRLRPASEVTPIVLPVDAAISHYESQAMGWERAAFIRARVGGGDPVLGQRFLDAVQPFVWRRAIDFGAVEEIRAVGARIRAHYAEGQHFGPGYDLKRGRGGIREVEFYVQAQQLIHGGRAPELRVPATLDAIAALSVAGHFDETTATVLADAYRDLRTAEHRVQMIDDRQTHDIPEQAEALEQVAALAGASSEAWLGSLEPHTGRVGALFDDLAGDERRLPRDAAKLERTLDKLGFDDARSAARLIGEWRTGRARSLRSMPARRAFEAMLPGLVEAIAEAPHPNHALNRFADLVDRLPSGINIYRLLEARPDLAQQLALILSLAPALADQLARRPVLFDGLVDRSALGSPGSAADMAEALTEEMEPLDYDVALDRARRSINEKRFGVGVQLISGRVDPLEAARRYAVIAEGAVRALAARTVREFELIRGRFPEGGGLVILGLGRLGGEALTHASDLDIIFLYDVLSEGRSNGARPLGPGDYYNRLANRVSAALSVPTAAGPLYEVDTRLRPEGKNGPLAVSIDAFLDYQRNDAWTWEHMAMARARVVYGDPKSAATVMDGLHDILTAERDGEDTLEAVRAMRRQMREHKPPKGPHDLKLSEGGLVDLEFGVHARQLLAGDHFHPDLNKAVDALVGAGLAPDTLVEDHRLLTRALVAMRLVAPDDGQPSRAARGWLAKELNKQDWDSLLAALDAARQRVAEFWQSTGETT</sequence>
<gene>
    <name evidence="6" type="primary">glnE</name>
    <name evidence="6" type="ORF">KTQ36_03850</name>
</gene>
<evidence type="ECO:0000313" key="6">
    <source>
        <dbReference type="EMBL" id="MBW0144427.1"/>
    </source>
</evidence>
<dbReference type="EMBL" id="JAHVAH010000001">
    <property type="protein sequence ID" value="MBW0144427.1"/>
    <property type="molecule type" value="Genomic_DNA"/>
</dbReference>
<dbReference type="EC" id="2.7.7.89" evidence="6"/>
<evidence type="ECO:0000256" key="1">
    <source>
        <dbReference type="ARBA" id="ARBA00022679"/>
    </source>
</evidence>
<dbReference type="PANTHER" id="PTHR30621:SF0">
    <property type="entry name" value="BIFUNCTIONAL GLUTAMINE SYNTHETASE ADENYLYLTRANSFERASE_ADENYLYL-REMOVING ENZYME"/>
    <property type="match status" value="1"/>
</dbReference>
<dbReference type="EC" id="2.7.7.42" evidence="6"/>
<evidence type="ECO:0000313" key="7">
    <source>
        <dbReference type="Proteomes" id="UP000698028"/>
    </source>
</evidence>
<dbReference type="InterPro" id="IPR023057">
    <property type="entry name" value="GlnE"/>
</dbReference>
<dbReference type="Pfam" id="PF08335">
    <property type="entry name" value="GlnD_UR_UTase"/>
    <property type="match status" value="1"/>
</dbReference>
<keyword evidence="1 6" id="KW-0808">Transferase</keyword>
<feature type="domain" description="PII-uridylyltransferase/Glutamine-synthetase adenylyltransferase" evidence="5">
    <location>
        <begin position="264"/>
        <end position="396"/>
    </location>
</feature>
<keyword evidence="7" id="KW-1185">Reference proteome</keyword>
<dbReference type="InterPro" id="IPR005190">
    <property type="entry name" value="GlnE_rpt_dom"/>
</dbReference>
<dbReference type="GO" id="GO:0016874">
    <property type="term" value="F:ligase activity"/>
    <property type="evidence" value="ECO:0007669"/>
    <property type="project" value="UniProtKB-KW"/>
</dbReference>
<accession>A0ABS6V5F6</accession>
<dbReference type="Proteomes" id="UP000698028">
    <property type="component" value="Unassembled WGS sequence"/>
</dbReference>
<reference evidence="6 7" key="1">
    <citation type="submission" date="2021-07" db="EMBL/GenBank/DDBJ databases">
        <title>The draft genome sequence of Sphingomicrobium sp. B8.</title>
        <authorList>
            <person name="Mu L."/>
        </authorList>
    </citation>
    <scope>NUCLEOTIDE SEQUENCE [LARGE SCALE GENOMIC DNA]</scope>
    <source>
        <strain evidence="6 7">B8</strain>
    </source>
</reference>
<keyword evidence="6" id="KW-0436">Ligase</keyword>
<evidence type="ECO:0000256" key="3">
    <source>
        <dbReference type="ARBA" id="ARBA00022840"/>
    </source>
</evidence>
<keyword evidence="2" id="KW-0547">Nucleotide-binding</keyword>
<dbReference type="RefSeq" id="WP_218632424.1">
    <property type="nucleotide sequence ID" value="NZ_JAHVAH010000001.1"/>
</dbReference>
<dbReference type="CDD" id="cd05401">
    <property type="entry name" value="NT_GlnE_GlnD_like"/>
    <property type="match status" value="2"/>
</dbReference>
<proteinExistence type="predicted"/>
<keyword evidence="3" id="KW-0067">ATP-binding</keyword>
<organism evidence="6 7">
    <name type="scientific">Sphingomicrobium clamense</name>
    <dbReference type="NCBI Taxonomy" id="2851013"/>
    <lineage>
        <taxon>Bacteria</taxon>
        <taxon>Pseudomonadati</taxon>
        <taxon>Pseudomonadota</taxon>
        <taxon>Alphaproteobacteria</taxon>
        <taxon>Sphingomonadales</taxon>
        <taxon>Sphingomonadaceae</taxon>
        <taxon>Sphingomicrobium</taxon>
    </lineage>
</organism>
<evidence type="ECO:0000259" key="5">
    <source>
        <dbReference type="Pfam" id="PF08335"/>
    </source>
</evidence>
<dbReference type="GO" id="GO:0008882">
    <property type="term" value="F:[glutamate-ammonia-ligase] adenylyltransferase activity"/>
    <property type="evidence" value="ECO:0007669"/>
    <property type="project" value="UniProtKB-EC"/>
</dbReference>
<feature type="domain" description="Glutamate-ammonia ligase adenylyltransferase repeated" evidence="4">
    <location>
        <begin position="498"/>
        <end position="738"/>
    </location>
</feature>
<protein>
    <submittedName>
        <fullName evidence="6">Bifunctional [glutamate--ammonia ligase]-adenylyl-L-tyrosine phosphorylase/[glutamate--ammonia-ligase] adenylyltransferase</fullName>
        <ecNumber evidence="6">2.7.7.42</ecNumber>
        <ecNumber evidence="6">2.7.7.89</ecNumber>
    </submittedName>
</protein>
<dbReference type="NCBIfam" id="NF008292">
    <property type="entry name" value="PRK11072.1"/>
    <property type="match status" value="1"/>
</dbReference>
<evidence type="ECO:0000259" key="4">
    <source>
        <dbReference type="Pfam" id="PF03710"/>
    </source>
</evidence>